<dbReference type="AlphaFoldDB" id="A0A8J7VVT5"/>
<protein>
    <submittedName>
        <fullName evidence="6">Flagellar brake protein</fullName>
    </submittedName>
</protein>
<keyword evidence="1" id="KW-0973">c-di-GMP</keyword>
<dbReference type="InterPro" id="IPR009926">
    <property type="entry name" value="T3SS_YcgR_PilZN"/>
</dbReference>
<dbReference type="Pfam" id="PF07317">
    <property type="entry name" value="PilZN"/>
    <property type="match status" value="1"/>
</dbReference>
<dbReference type="Gene3D" id="2.40.10.220">
    <property type="entry name" value="predicted glycosyltransferase like domains"/>
    <property type="match status" value="1"/>
</dbReference>
<feature type="domain" description="PilZ" evidence="4">
    <location>
        <begin position="92"/>
        <end position="204"/>
    </location>
</feature>
<evidence type="ECO:0000256" key="1">
    <source>
        <dbReference type="ARBA" id="ARBA00022636"/>
    </source>
</evidence>
<sequence length="218" mass="24073">MQARNCLLDAQLGGTPRTFLTAVLGIEDARLLLDVAPDPALNRLVADGGTLLCRSRLDGVQIHFGCGPVRPARHEGRDAFAVPLPEELVEVQRREYHRLEVSPVAPLTCHIDGLADNASLRADVADICAGGVGLRLPADDERFVIGTQLQTCRMRLPDEGELRFALAVRHLEPVTVRGIGMRHAGCEFLRPSGMFQRALQRYVMRLERDRLAQARGLR</sequence>
<name>A0A8J7VVT5_9GAMM</name>
<comment type="caution">
    <text evidence="6">The sequence shown here is derived from an EMBL/GenBank/DDBJ whole genome shotgun (WGS) entry which is preliminary data.</text>
</comment>
<gene>
    <name evidence="7" type="ORF">KB893_004910</name>
    <name evidence="6" type="ORF">KB893_10070</name>
</gene>
<evidence type="ECO:0000259" key="5">
    <source>
        <dbReference type="Pfam" id="PF07317"/>
    </source>
</evidence>
<organism evidence="6">
    <name type="scientific">Coralloluteibacterium stylophorae</name>
    <dbReference type="NCBI Taxonomy" id="1776034"/>
    <lineage>
        <taxon>Bacteria</taxon>
        <taxon>Pseudomonadati</taxon>
        <taxon>Pseudomonadota</taxon>
        <taxon>Gammaproteobacteria</taxon>
        <taxon>Lysobacterales</taxon>
        <taxon>Lysobacteraceae</taxon>
        <taxon>Coralloluteibacterium</taxon>
    </lineage>
</organism>
<evidence type="ECO:0000256" key="3">
    <source>
        <dbReference type="ARBA" id="ARBA00023143"/>
    </source>
</evidence>
<dbReference type="InterPro" id="IPR012349">
    <property type="entry name" value="Split_barrel_FMN-bd"/>
</dbReference>
<evidence type="ECO:0000313" key="8">
    <source>
        <dbReference type="Proteomes" id="UP000675747"/>
    </source>
</evidence>
<dbReference type="Proteomes" id="UP000675747">
    <property type="component" value="Unassembled WGS sequence"/>
</dbReference>
<evidence type="ECO:0000259" key="4">
    <source>
        <dbReference type="Pfam" id="PF07238"/>
    </source>
</evidence>
<feature type="domain" description="Type III secretion system flagellar brake protein YcgR PilZN" evidence="5">
    <location>
        <begin position="1"/>
        <end position="89"/>
    </location>
</feature>
<dbReference type="Gene3D" id="2.30.110.10">
    <property type="entry name" value="Electron Transport, Fmn-binding Protein, Chain A"/>
    <property type="match status" value="1"/>
</dbReference>
<keyword evidence="6" id="KW-0969">Cilium</keyword>
<dbReference type="InterPro" id="IPR009875">
    <property type="entry name" value="PilZ_domain"/>
</dbReference>
<reference evidence="6" key="2">
    <citation type="submission" date="2021-04" db="EMBL/GenBank/DDBJ databases">
        <authorList>
            <person name="Karlyshev A.V."/>
        </authorList>
    </citation>
    <scope>NUCLEOTIDE SEQUENCE</scope>
    <source>
        <strain evidence="6">LMG 29479</strain>
    </source>
</reference>
<dbReference type="GO" id="GO:0035438">
    <property type="term" value="F:cyclic-di-GMP binding"/>
    <property type="evidence" value="ECO:0007669"/>
    <property type="project" value="InterPro"/>
</dbReference>
<dbReference type="EMBL" id="JAGQFT020000003">
    <property type="protein sequence ID" value="MBS7456478.1"/>
    <property type="molecule type" value="Genomic_DNA"/>
</dbReference>
<keyword evidence="2" id="KW-0547">Nucleotide-binding</keyword>
<dbReference type="EMBL" id="JAGQFT010000079">
    <property type="protein sequence ID" value="MBR0562858.1"/>
    <property type="molecule type" value="Genomic_DNA"/>
</dbReference>
<accession>A0A8J7VVT5</accession>
<keyword evidence="6" id="KW-0282">Flagellum</keyword>
<keyword evidence="6" id="KW-0966">Cell projection</keyword>
<reference evidence="7 8" key="1">
    <citation type="journal article" date="2021" name="Microbiol. Resour. Announc.">
        <title>Draft Genome Sequence of Coralloluteibacterium stylophorae LMG 29479T.</title>
        <authorList>
            <person name="Karlyshev A.V."/>
            <person name="Kudryashova E.B."/>
            <person name="Ariskina E.V."/>
            <person name="Conroy A.P."/>
            <person name="Abidueva E.Y."/>
        </authorList>
    </citation>
    <scope>NUCLEOTIDE SEQUENCE [LARGE SCALE GENOMIC DNA]</scope>
    <source>
        <strain evidence="7 8">LMG 29479</strain>
    </source>
</reference>
<dbReference type="Pfam" id="PF07238">
    <property type="entry name" value="PilZ"/>
    <property type="match status" value="1"/>
</dbReference>
<keyword evidence="8" id="KW-1185">Reference proteome</keyword>
<evidence type="ECO:0000313" key="7">
    <source>
        <dbReference type="EMBL" id="MBS7456478.1"/>
    </source>
</evidence>
<proteinExistence type="predicted"/>
<keyword evidence="3" id="KW-0975">Bacterial flagellum</keyword>
<evidence type="ECO:0000256" key="2">
    <source>
        <dbReference type="ARBA" id="ARBA00022741"/>
    </source>
</evidence>
<evidence type="ECO:0000313" key="6">
    <source>
        <dbReference type="EMBL" id="MBR0562858.1"/>
    </source>
</evidence>